<gene>
    <name evidence="5" type="ORF">M1843_13620</name>
</gene>
<dbReference type="SUPFAM" id="SSF53955">
    <property type="entry name" value="Lysozyme-like"/>
    <property type="match status" value="1"/>
</dbReference>
<reference evidence="5 6" key="1">
    <citation type="submission" date="2022-02" db="EMBL/GenBank/DDBJ databases">
        <title>The car tank lid bacteriome: a reservoir of bacteria with potential in bioremediation of fuel.</title>
        <authorList>
            <person name="Vidal-Verdu A."/>
            <person name="Gomez-Martinez D."/>
            <person name="Latorre-Perez A."/>
            <person name="Pereto J."/>
            <person name="Porcar M."/>
        </authorList>
    </citation>
    <scope>NUCLEOTIDE SEQUENCE [LARGE SCALE GENOMIC DNA]</scope>
    <source>
        <strain evidence="5 6">4D.3</strain>
    </source>
</reference>
<evidence type="ECO:0000313" key="5">
    <source>
        <dbReference type="EMBL" id="MCK9794785.1"/>
    </source>
</evidence>
<dbReference type="Proteomes" id="UP001651050">
    <property type="component" value="Unassembled WGS sequence"/>
</dbReference>
<accession>A0ABT0J5L2</accession>
<feature type="domain" description="G5" evidence="4">
    <location>
        <begin position="256"/>
        <end position="337"/>
    </location>
</feature>
<evidence type="ECO:0000259" key="4">
    <source>
        <dbReference type="PROSITE" id="PS51109"/>
    </source>
</evidence>
<keyword evidence="3" id="KW-0472">Membrane</keyword>
<dbReference type="InterPro" id="IPR007137">
    <property type="entry name" value="DUF348"/>
</dbReference>
<name>A0ABT0J5L2_9MICO</name>
<keyword evidence="6" id="KW-1185">Reference proteome</keyword>
<dbReference type="Pfam" id="PF03990">
    <property type="entry name" value="DUF348"/>
    <property type="match status" value="1"/>
</dbReference>
<dbReference type="SMART" id="SM01208">
    <property type="entry name" value="G5"/>
    <property type="match status" value="1"/>
</dbReference>
<keyword evidence="1" id="KW-0732">Signal</keyword>
<keyword evidence="3" id="KW-0812">Transmembrane</keyword>
<dbReference type="InterPro" id="IPR023346">
    <property type="entry name" value="Lysozyme-like_dom_sf"/>
</dbReference>
<feature type="region of interest" description="Disordered" evidence="2">
    <location>
        <begin position="270"/>
        <end position="291"/>
    </location>
</feature>
<feature type="region of interest" description="Disordered" evidence="2">
    <location>
        <begin position="335"/>
        <end position="355"/>
    </location>
</feature>
<evidence type="ECO:0000313" key="6">
    <source>
        <dbReference type="Proteomes" id="UP001651050"/>
    </source>
</evidence>
<evidence type="ECO:0000256" key="3">
    <source>
        <dbReference type="SAM" id="Phobius"/>
    </source>
</evidence>
<feature type="transmembrane region" description="Helical" evidence="3">
    <location>
        <begin position="32"/>
        <end position="51"/>
    </location>
</feature>
<organism evidence="5 6">
    <name type="scientific">Isoptericola peretonis</name>
    <dbReference type="NCBI Taxonomy" id="2918523"/>
    <lineage>
        <taxon>Bacteria</taxon>
        <taxon>Bacillati</taxon>
        <taxon>Actinomycetota</taxon>
        <taxon>Actinomycetes</taxon>
        <taxon>Micrococcales</taxon>
        <taxon>Promicromonosporaceae</taxon>
        <taxon>Isoptericola</taxon>
    </lineage>
</organism>
<sequence>MTRTPQTSPVPAADATASSETGTTRTRRRWPFVAAATVAAVAVAGGAVAFADARKTVTLDVDGDLRTVTSYSDSVDDLLSSQGVVVDDRDLVTPASGAALQDGADVVVRSGKELTVQVDGEQADAWVTALDADEALDTLTARGGDVRIVASRDGERASLPVDVDTDGPVAVVHDGTTDVVDGGEDVEAVLAEADVKLAGSDRVHVADAANPGVKKAVAQAVAAQEKQADKKAAEATAQTEQVAAEPAAEPQVAVVVQRVETKKVTTTKAVAHETKTKKSGDRYSDLDPKVVKKGKDGERTIVQQVTTVDGKVVKKSEVSDEVTTKPVTRVLVKGTKERPEPEPETPTYSGSTRSIGKQMAAERGWTGSEWTCLESLWTKESGWNASAANPSSGAYGIPQSLPGSKMASAGSDWQTNPATQIEWGLGYIADVYGTPCGAWGHSQSVNWY</sequence>
<protein>
    <submittedName>
        <fullName evidence="5">G5 domain-containing protein</fullName>
    </submittedName>
</protein>
<comment type="caution">
    <text evidence="5">The sequence shown here is derived from an EMBL/GenBank/DDBJ whole genome shotgun (WGS) entry which is preliminary data.</text>
</comment>
<evidence type="ECO:0000256" key="2">
    <source>
        <dbReference type="SAM" id="MobiDB-lite"/>
    </source>
</evidence>
<dbReference type="Gene3D" id="2.20.230.10">
    <property type="entry name" value="Resuscitation-promoting factor rpfb"/>
    <property type="match status" value="1"/>
</dbReference>
<feature type="region of interest" description="Disordered" evidence="2">
    <location>
        <begin position="1"/>
        <end position="26"/>
    </location>
</feature>
<dbReference type="Pfam" id="PF07501">
    <property type="entry name" value="G5"/>
    <property type="match status" value="1"/>
</dbReference>
<evidence type="ECO:0000256" key="1">
    <source>
        <dbReference type="ARBA" id="ARBA00022729"/>
    </source>
</evidence>
<dbReference type="EMBL" id="JALQCY010000004">
    <property type="protein sequence ID" value="MCK9794785.1"/>
    <property type="molecule type" value="Genomic_DNA"/>
</dbReference>
<dbReference type="InterPro" id="IPR011098">
    <property type="entry name" value="G5_dom"/>
</dbReference>
<dbReference type="RefSeq" id="WP_416344648.1">
    <property type="nucleotide sequence ID" value="NZ_JALQCY010000004.1"/>
</dbReference>
<proteinExistence type="predicted"/>
<dbReference type="Gene3D" id="1.10.530.10">
    <property type="match status" value="1"/>
</dbReference>
<dbReference type="PROSITE" id="PS51109">
    <property type="entry name" value="G5"/>
    <property type="match status" value="1"/>
</dbReference>
<keyword evidence="3" id="KW-1133">Transmembrane helix</keyword>